<evidence type="ECO:0000313" key="2">
    <source>
        <dbReference type="Proteomes" id="UP001223646"/>
    </source>
</evidence>
<protein>
    <submittedName>
        <fullName evidence="1">Glutaredoxin family protein</fullName>
    </submittedName>
</protein>
<reference evidence="1" key="1">
    <citation type="submission" date="2023-05" db="EMBL/GenBank/DDBJ databases">
        <authorList>
            <person name="Du J."/>
        </authorList>
    </citation>
    <scope>NUCLEOTIDE SEQUENCE</scope>
    <source>
        <strain evidence="1">UMB1064</strain>
    </source>
</reference>
<dbReference type="AlphaFoldDB" id="A0AAW9SXB9"/>
<accession>A0AAW9SXB9</accession>
<name>A0AAW9SXB9_CORAY</name>
<gene>
    <name evidence="1" type="ORF">QP460_010950</name>
</gene>
<evidence type="ECO:0000313" key="1">
    <source>
        <dbReference type="EMBL" id="MEO3718098.1"/>
    </source>
</evidence>
<dbReference type="Pfam" id="PF05768">
    <property type="entry name" value="Glrx-like"/>
    <property type="match status" value="1"/>
</dbReference>
<dbReference type="RefSeq" id="WP_076772597.1">
    <property type="nucleotide sequence ID" value="NZ_JAFJMH010000021.1"/>
</dbReference>
<dbReference type="EMBL" id="JASOOY020000034">
    <property type="protein sequence ID" value="MEO3718098.1"/>
    <property type="molecule type" value="Genomic_DNA"/>
</dbReference>
<organism evidence="1 2">
    <name type="scientific">Corynebacterium amycolatum</name>
    <dbReference type="NCBI Taxonomy" id="43765"/>
    <lineage>
        <taxon>Bacteria</taxon>
        <taxon>Bacillati</taxon>
        <taxon>Actinomycetota</taxon>
        <taxon>Actinomycetes</taxon>
        <taxon>Mycobacteriales</taxon>
        <taxon>Corynebacteriaceae</taxon>
        <taxon>Corynebacterium</taxon>
    </lineage>
</organism>
<dbReference type="SUPFAM" id="SSF52833">
    <property type="entry name" value="Thioredoxin-like"/>
    <property type="match status" value="1"/>
</dbReference>
<dbReference type="Proteomes" id="UP001223646">
    <property type="component" value="Unassembled WGS sequence"/>
</dbReference>
<reference evidence="1" key="2">
    <citation type="submission" date="2024-05" db="EMBL/GenBank/DDBJ databases">
        <authorList>
            <person name="Wolfe A."/>
        </authorList>
    </citation>
    <scope>NUCLEOTIDE SEQUENCE</scope>
    <source>
        <strain evidence="1">UMB1064</strain>
    </source>
</reference>
<sequence>MVTVTVMSRKTCGSCARVIAQIEPLVREQNAQFQVEDVDTDPNLAMEFGDRVPVILVNDEEIACWEIDDDELLEAIAEVE</sequence>
<dbReference type="Gene3D" id="3.40.30.10">
    <property type="entry name" value="Glutaredoxin"/>
    <property type="match status" value="1"/>
</dbReference>
<dbReference type="InterPro" id="IPR036249">
    <property type="entry name" value="Thioredoxin-like_sf"/>
</dbReference>
<proteinExistence type="predicted"/>
<dbReference type="InterPro" id="IPR008554">
    <property type="entry name" value="Glutaredoxin-like"/>
</dbReference>
<comment type="caution">
    <text evidence="1">The sequence shown here is derived from an EMBL/GenBank/DDBJ whole genome shotgun (WGS) entry which is preliminary data.</text>
</comment>